<organism evidence="2 3">
    <name type="scientific">Exocentrus adspersus</name>
    <dbReference type="NCBI Taxonomy" id="1586481"/>
    <lineage>
        <taxon>Eukaryota</taxon>
        <taxon>Metazoa</taxon>
        <taxon>Ecdysozoa</taxon>
        <taxon>Arthropoda</taxon>
        <taxon>Hexapoda</taxon>
        <taxon>Insecta</taxon>
        <taxon>Pterygota</taxon>
        <taxon>Neoptera</taxon>
        <taxon>Endopterygota</taxon>
        <taxon>Coleoptera</taxon>
        <taxon>Polyphaga</taxon>
        <taxon>Cucujiformia</taxon>
        <taxon>Chrysomeloidea</taxon>
        <taxon>Cerambycidae</taxon>
        <taxon>Lamiinae</taxon>
        <taxon>Acanthocinini</taxon>
        <taxon>Exocentrus</taxon>
    </lineage>
</organism>
<name>A0AAV8W2D9_9CUCU</name>
<keyword evidence="1" id="KW-0732">Signal</keyword>
<feature type="signal peptide" evidence="1">
    <location>
        <begin position="1"/>
        <end position="25"/>
    </location>
</feature>
<dbReference type="EMBL" id="JANEYG010000014">
    <property type="protein sequence ID" value="KAJ8920474.1"/>
    <property type="molecule type" value="Genomic_DNA"/>
</dbReference>
<sequence>MNPCSAMKFFCVIFSILIALAAVSAAPYSSDYDMCLGHKKVNILWSRFYVNNNNYVYFLVSDNIRDLFEILMQRDNLEDRLGLHQVARKSRGPQLRLRFGKRPDPGYEPVSETTYNHIYHTEKVVKRPRSLRLRFGKRSDDLPVSKLFRIFHSYKLIVKLFHNF</sequence>
<protein>
    <submittedName>
        <fullName evidence="2">Uncharacterized protein</fullName>
    </submittedName>
</protein>
<keyword evidence="3" id="KW-1185">Reference proteome</keyword>
<accession>A0AAV8W2D9</accession>
<evidence type="ECO:0000313" key="2">
    <source>
        <dbReference type="EMBL" id="KAJ8920474.1"/>
    </source>
</evidence>
<gene>
    <name evidence="2" type="ORF">NQ315_005342</name>
</gene>
<evidence type="ECO:0000256" key="1">
    <source>
        <dbReference type="SAM" id="SignalP"/>
    </source>
</evidence>
<feature type="chain" id="PRO_5043843796" evidence="1">
    <location>
        <begin position="26"/>
        <end position="164"/>
    </location>
</feature>
<evidence type="ECO:0000313" key="3">
    <source>
        <dbReference type="Proteomes" id="UP001159042"/>
    </source>
</evidence>
<proteinExistence type="predicted"/>
<comment type="caution">
    <text evidence="2">The sequence shown here is derived from an EMBL/GenBank/DDBJ whole genome shotgun (WGS) entry which is preliminary data.</text>
</comment>
<dbReference type="Proteomes" id="UP001159042">
    <property type="component" value="Unassembled WGS sequence"/>
</dbReference>
<reference evidence="2 3" key="1">
    <citation type="journal article" date="2023" name="Insect Mol. Biol.">
        <title>Genome sequencing provides insights into the evolution of gene families encoding plant cell wall-degrading enzymes in longhorned beetles.</title>
        <authorList>
            <person name="Shin N.R."/>
            <person name="Okamura Y."/>
            <person name="Kirsch R."/>
            <person name="Pauchet Y."/>
        </authorList>
    </citation>
    <scope>NUCLEOTIDE SEQUENCE [LARGE SCALE GENOMIC DNA]</scope>
    <source>
        <strain evidence="2">EAD_L_NR</strain>
    </source>
</reference>
<dbReference type="AlphaFoldDB" id="A0AAV8W2D9"/>